<dbReference type="InterPro" id="IPR000182">
    <property type="entry name" value="GNAT_dom"/>
</dbReference>
<gene>
    <name evidence="2" type="ORF">ACFFI0_19840</name>
</gene>
<sequence>MNNTLENLETKQKLPDPIQIKSPEPWQWNVLAKAFLNDPVLKFWIGEKTNEAVLRDFFEAVVKDALESGGAVFSSPDQQVVLVWTWHGYSLQEPGEWKKRWYEILDPEGVKRYYELYRAGDVEIDSAKLKGCMLPDYMGVLPQSQGRGYGSHILKWTLNHYDKLGYETPFLLASTRRSAKLYGPLVGFHIHKEVLLDNSENAPVAVFMKRNALK</sequence>
<proteinExistence type="predicted"/>
<dbReference type="InterPro" id="IPR016181">
    <property type="entry name" value="Acyl_CoA_acyltransferase"/>
</dbReference>
<organism evidence="2 3">
    <name type="scientific">Olivibacter oleidegradans</name>
    <dbReference type="NCBI Taxonomy" id="760123"/>
    <lineage>
        <taxon>Bacteria</taxon>
        <taxon>Pseudomonadati</taxon>
        <taxon>Bacteroidota</taxon>
        <taxon>Sphingobacteriia</taxon>
        <taxon>Sphingobacteriales</taxon>
        <taxon>Sphingobacteriaceae</taxon>
        <taxon>Olivibacter</taxon>
    </lineage>
</organism>
<keyword evidence="3" id="KW-1185">Reference proteome</keyword>
<dbReference type="Proteomes" id="UP001589774">
    <property type="component" value="Unassembled WGS sequence"/>
</dbReference>
<dbReference type="RefSeq" id="WP_149106039.1">
    <property type="nucleotide sequence ID" value="NZ_JBHLWO010000002.1"/>
</dbReference>
<dbReference type="SUPFAM" id="SSF55729">
    <property type="entry name" value="Acyl-CoA N-acyltransferases (Nat)"/>
    <property type="match status" value="1"/>
</dbReference>
<evidence type="ECO:0000259" key="1">
    <source>
        <dbReference type="PROSITE" id="PS51186"/>
    </source>
</evidence>
<dbReference type="Gene3D" id="3.40.630.30">
    <property type="match status" value="1"/>
</dbReference>
<dbReference type="CDD" id="cd04301">
    <property type="entry name" value="NAT_SF"/>
    <property type="match status" value="1"/>
</dbReference>
<feature type="domain" description="N-acetyltransferase" evidence="1">
    <location>
        <begin position="71"/>
        <end position="213"/>
    </location>
</feature>
<protein>
    <recommendedName>
        <fullName evidence="1">N-acetyltransferase domain-containing protein</fullName>
    </recommendedName>
</protein>
<name>A0ABV6HPJ1_9SPHI</name>
<comment type="caution">
    <text evidence="2">The sequence shown here is derived from an EMBL/GenBank/DDBJ whole genome shotgun (WGS) entry which is preliminary data.</text>
</comment>
<evidence type="ECO:0000313" key="2">
    <source>
        <dbReference type="EMBL" id="MFC0320587.1"/>
    </source>
</evidence>
<evidence type="ECO:0000313" key="3">
    <source>
        <dbReference type="Proteomes" id="UP001589774"/>
    </source>
</evidence>
<dbReference type="EMBL" id="JBHLWO010000002">
    <property type="protein sequence ID" value="MFC0320587.1"/>
    <property type="molecule type" value="Genomic_DNA"/>
</dbReference>
<accession>A0ABV6HPJ1</accession>
<dbReference type="PROSITE" id="PS51186">
    <property type="entry name" value="GNAT"/>
    <property type="match status" value="1"/>
</dbReference>
<reference evidence="2 3" key="1">
    <citation type="submission" date="2024-09" db="EMBL/GenBank/DDBJ databases">
        <authorList>
            <person name="Sun Q."/>
            <person name="Mori K."/>
        </authorList>
    </citation>
    <scope>NUCLEOTIDE SEQUENCE [LARGE SCALE GENOMIC DNA]</scope>
    <source>
        <strain evidence="2 3">CCM 7765</strain>
    </source>
</reference>